<gene>
    <name evidence="1" type="ORF">FGRAMPH1_01T14023</name>
</gene>
<accession>A0A098DIP7</accession>
<name>A0A098DIP7_GIBZE</name>
<accession>A0A0E0S5N9</accession>
<protein>
    <submittedName>
        <fullName evidence="1">Chromosome 2, complete genome</fullName>
    </submittedName>
</protein>
<evidence type="ECO:0000313" key="2">
    <source>
        <dbReference type="EnsemblFungi" id="CEF78814"/>
    </source>
</evidence>
<evidence type="ECO:0000313" key="1">
    <source>
        <dbReference type="EMBL" id="CEF78814.1"/>
    </source>
</evidence>
<dbReference type="EnsemblFungi" id="CEF78814">
    <property type="protein sequence ID" value="CEF78814"/>
    <property type="gene ID" value="FGRRES_20185"/>
</dbReference>
<dbReference type="VEuPathDB" id="FungiDB:FGRAMPH1_01G14023"/>
<dbReference type="Proteomes" id="UP000070720">
    <property type="component" value="Chromosome 2"/>
</dbReference>
<reference evidence="2 3" key="2">
    <citation type="journal article" date="2010" name="Nature">
        <title>Comparative genomics reveals mobile pathogenicity chromosomes in Fusarium.</title>
        <authorList>
            <person name="Ma L.J."/>
            <person name="van der Does H.C."/>
            <person name="Borkovich K.A."/>
            <person name="Coleman J.J."/>
            <person name="Daboussi M.J."/>
            <person name="Di Pietro A."/>
            <person name="Dufresne M."/>
            <person name="Freitag M."/>
            <person name="Grabherr M."/>
            <person name="Henrissat B."/>
            <person name="Houterman P.M."/>
            <person name="Kang S."/>
            <person name="Shim W.B."/>
            <person name="Woloshuk C."/>
            <person name="Xie X."/>
            <person name="Xu J.R."/>
            <person name="Antoniw J."/>
            <person name="Baker S.E."/>
            <person name="Bluhm B.H."/>
            <person name="Breakspear A."/>
            <person name="Brown D.W."/>
            <person name="Butchko R.A."/>
            <person name="Chapman S."/>
            <person name="Coulson R."/>
            <person name="Coutinho P.M."/>
            <person name="Danchin E.G."/>
            <person name="Diener A."/>
            <person name="Gale L.R."/>
            <person name="Gardiner D.M."/>
            <person name="Goff S."/>
            <person name="Hammond-Kosack K.E."/>
            <person name="Hilburn K."/>
            <person name="Hua-Van A."/>
            <person name="Jonkers W."/>
            <person name="Kazan K."/>
            <person name="Kodira C.D."/>
            <person name="Koehrsen M."/>
            <person name="Kumar L."/>
            <person name="Lee Y.H."/>
            <person name="Li L."/>
            <person name="Manners J.M."/>
            <person name="Miranda-Saavedra D."/>
            <person name="Mukherjee M."/>
            <person name="Park G."/>
            <person name="Park J."/>
            <person name="Park S.Y."/>
            <person name="Proctor R.H."/>
            <person name="Regev A."/>
            <person name="Ruiz-Roldan M.C."/>
            <person name="Sain D."/>
            <person name="Sakthikumar S."/>
            <person name="Sykes S."/>
            <person name="Schwartz D.C."/>
            <person name="Turgeon B.G."/>
            <person name="Wapinski I."/>
            <person name="Yoder O."/>
            <person name="Young S."/>
            <person name="Zeng Q."/>
            <person name="Zhou S."/>
            <person name="Galagan J."/>
            <person name="Cuomo C.A."/>
            <person name="Kistler H.C."/>
            <person name="Rep M."/>
        </authorList>
    </citation>
    <scope>GENOME REANNOTATION</scope>
    <source>
        <strain evidence="3">ATCC MYA-4620 / CBS 123657 / FGSC 9075 / NRRL 31084 / PH-1</strain>
        <strain evidence="2">PH-1 / ATCC MYA-4620 / FGSC 9075 / NRRL 31084</strain>
    </source>
</reference>
<dbReference type="AlphaFoldDB" id="A0A098DIP7"/>
<reference evidence="2" key="4">
    <citation type="submission" date="2017-01" db="UniProtKB">
        <authorList>
            <consortium name="EnsemblFungi"/>
        </authorList>
    </citation>
    <scope>IDENTIFICATION</scope>
    <source>
        <strain evidence="2">PH-1 / ATCC MYA-4620 / FGSC 9075 / NRRL 31084</strain>
    </source>
</reference>
<organism evidence="1 3">
    <name type="scientific">Gibberella zeae (strain ATCC MYA-4620 / CBS 123657 / FGSC 9075 / NRRL 31084 / PH-1)</name>
    <name type="common">Wheat head blight fungus</name>
    <name type="synonym">Fusarium graminearum</name>
    <dbReference type="NCBI Taxonomy" id="229533"/>
    <lineage>
        <taxon>Eukaryota</taxon>
        <taxon>Fungi</taxon>
        <taxon>Dikarya</taxon>
        <taxon>Ascomycota</taxon>
        <taxon>Pezizomycotina</taxon>
        <taxon>Sordariomycetes</taxon>
        <taxon>Hypocreomycetidae</taxon>
        <taxon>Hypocreales</taxon>
        <taxon>Nectriaceae</taxon>
        <taxon>Fusarium</taxon>
    </lineage>
</organism>
<reference evidence="2 3" key="1">
    <citation type="journal article" date="2007" name="Science">
        <title>The Fusarium graminearum genome reveals a link between localized polymorphism and pathogen specialization.</title>
        <authorList>
            <person name="Cuomo C.A."/>
            <person name="Gueldener U."/>
            <person name="Xu J.-R."/>
            <person name="Trail F."/>
            <person name="Turgeon B.G."/>
            <person name="Di Pietro A."/>
            <person name="Walton J.D."/>
            <person name="Ma L.-J."/>
            <person name="Baker S.E."/>
            <person name="Rep M."/>
            <person name="Adam G."/>
            <person name="Antoniw J."/>
            <person name="Baldwin T."/>
            <person name="Calvo S.E."/>
            <person name="Chang Y.-L."/>
            <person name="DeCaprio D."/>
            <person name="Gale L.R."/>
            <person name="Gnerre S."/>
            <person name="Goswami R.S."/>
            <person name="Hammond-Kosack K."/>
            <person name="Harris L.J."/>
            <person name="Hilburn K."/>
            <person name="Kennell J.C."/>
            <person name="Kroken S."/>
            <person name="Magnuson J.K."/>
            <person name="Mannhaupt G."/>
            <person name="Mauceli E.W."/>
            <person name="Mewes H.-W."/>
            <person name="Mitterbauer R."/>
            <person name="Muehlbauer G."/>
            <person name="Muensterkoetter M."/>
            <person name="Nelson D."/>
            <person name="O'Donnell K."/>
            <person name="Ouellet T."/>
            <person name="Qi W."/>
            <person name="Quesneville H."/>
            <person name="Roncero M.I.G."/>
            <person name="Seong K.-Y."/>
            <person name="Tetko I.V."/>
            <person name="Urban M."/>
            <person name="Waalwijk C."/>
            <person name="Ward T.J."/>
            <person name="Yao J."/>
            <person name="Birren B.W."/>
            <person name="Kistler H.C."/>
        </authorList>
    </citation>
    <scope>NUCLEOTIDE SEQUENCE [LARGE SCALE GENOMIC DNA]</scope>
    <source>
        <strain evidence="3">ATCC MYA-4620 / CBS 123657 / FGSC 9075 / NRRL 31084 / PH-1</strain>
        <strain evidence="2">PH-1 / ATCC MYA-4620 / FGSC 9075 / NRRL 31084</strain>
    </source>
</reference>
<dbReference type="InParanoid" id="A0A098DIP7"/>
<sequence length="31" mass="3692">MTLGYTEPHLDVFDTCERLFACDSVKMWVKR</sequence>
<proteinExistence type="predicted"/>
<reference evidence="1 3" key="3">
    <citation type="journal article" date="2015" name="BMC Genomics">
        <title>The completed genome sequence of the pathogenic ascomycete fungus Fusarium graminearum.</title>
        <authorList>
            <person name="King R."/>
            <person name="Urban M."/>
            <person name="Hammond-Kosack M.C."/>
            <person name="Hassani-Pak K."/>
            <person name="Hammond-Kosack K.E."/>
        </authorList>
    </citation>
    <scope>NUCLEOTIDE SEQUENCE [LARGE SCALE GENOMIC DNA]</scope>
    <source>
        <strain evidence="3">ATCC MYA-4620 / CBS 123657 / FGSC 9075 / NRRL 31084 / PH-1</strain>
        <strain evidence="1">PH-1</strain>
    </source>
</reference>
<keyword evidence="3" id="KW-1185">Reference proteome</keyword>
<evidence type="ECO:0000313" key="3">
    <source>
        <dbReference type="Proteomes" id="UP000070720"/>
    </source>
</evidence>
<dbReference type="EMBL" id="HG970333">
    <property type="protein sequence ID" value="CEF78814.1"/>
    <property type="molecule type" value="Genomic_DNA"/>
</dbReference>